<reference evidence="2" key="1">
    <citation type="submission" date="2019-02" db="EMBL/GenBank/DDBJ databases">
        <authorList>
            <consortium name="Pathogen Informatics"/>
        </authorList>
    </citation>
    <scope>NUCLEOTIDE SEQUENCE</scope>
    <source>
        <strain evidence="2">3012STDY6733949</strain>
    </source>
</reference>
<name>A0A449GJD9_NOCFR</name>
<evidence type="ECO:0000313" key="2">
    <source>
        <dbReference type="EMBL" id="VFA85866.1"/>
    </source>
</evidence>
<feature type="transmembrane region" description="Helical" evidence="1">
    <location>
        <begin position="41"/>
        <end position="59"/>
    </location>
</feature>
<keyword evidence="1" id="KW-0472">Membrane</keyword>
<organism evidence="2">
    <name type="scientific">Nocardia farcinica</name>
    <dbReference type="NCBI Taxonomy" id="37329"/>
    <lineage>
        <taxon>Bacteria</taxon>
        <taxon>Bacillati</taxon>
        <taxon>Actinomycetota</taxon>
        <taxon>Actinomycetes</taxon>
        <taxon>Mycobacteriales</taxon>
        <taxon>Nocardiaceae</taxon>
        <taxon>Nocardia</taxon>
    </lineage>
</organism>
<gene>
    <name evidence="2" type="ORF">NCTC1935_03712</name>
</gene>
<sequence length="175" mass="19133">MTVRAGVVPTPRAAVYTGAGLAVLVAVTLGVVAVFGWNRVFTGLLVGIVAGVAVLVALFRRDAVVLTDQAIELRTPLTHETVGWDRVRAARFALDERARWSLALDLAGGDERHGELVLLSIPPVVRPVSGAYDMRKREQVHEIREFLRRKRVPVTVLPEIAGALSEFWKIAPPTR</sequence>
<keyword evidence="1" id="KW-0812">Transmembrane</keyword>
<proteinExistence type="predicted"/>
<dbReference type="RefSeq" id="WP_137353613.1">
    <property type="nucleotide sequence ID" value="NZ_CAACYE020000001.1"/>
</dbReference>
<accession>A0A449GJD9</accession>
<keyword evidence="1" id="KW-1133">Transmembrane helix</keyword>
<feature type="transmembrane region" description="Helical" evidence="1">
    <location>
        <begin position="13"/>
        <end position="35"/>
    </location>
</feature>
<evidence type="ECO:0000256" key="1">
    <source>
        <dbReference type="SAM" id="Phobius"/>
    </source>
</evidence>
<evidence type="ECO:0008006" key="3">
    <source>
        <dbReference type="Google" id="ProtNLM"/>
    </source>
</evidence>
<dbReference type="AlphaFoldDB" id="A0A449GJD9"/>
<dbReference type="EMBL" id="CAACYE010000005">
    <property type="protein sequence ID" value="VFA85866.1"/>
    <property type="molecule type" value="Genomic_DNA"/>
</dbReference>
<protein>
    <recommendedName>
        <fullName evidence="3">PH domain-containing protein</fullName>
    </recommendedName>
</protein>